<sequence>MKHLPLVVPFFATALMALLTSCGNDENSKHKTRLPFVAPAESTPSPGETRRRWLAGDHHIHSRYSGDGKYSAALNAQMAHKYGLDWMVITDHGGPNHSQVNLEQAYPDLVASRQAVPEVLQFYGMEFDTPAAQHSSLIIPYSSAEAEQLFQIERDFNREEELYGSAERDSEEDMLAALLAMQIFDPAPILMANHPSRSAYDLGAYTRITPRELRGWNDIAPSVAVGMEGAPGHQAASINSDGSLKSFGNRGGYNSYPTMGGYDQMTAQLGGFWDSMLAEGRHWWVTANSDSHVHYTEGGRDFWPGEYTKTYIYADKNYASILEGLRKGRVFVVTGDLIDDLGFTLINRSPQLSLINNAVKRTARIGETLTILPGDTIQIKVRVRDPEAVNAYGDNPKLARIDIIQGEAFTEPVDPSTNNNANVTVIERFFIDELQHRRGFISLSLKVRDVKKSGYIRIRGTNNRNELEPEPDVPGENPWHDLWFYSNPIFYQLTDS</sequence>
<name>A0AAN2BJJ5_9GAMM</name>
<keyword evidence="1" id="KW-0732">Signal</keyword>
<dbReference type="Proteomes" id="UP001320119">
    <property type="component" value="Chromosome"/>
</dbReference>
<evidence type="ECO:0000313" key="3">
    <source>
        <dbReference type="Proteomes" id="UP001320119"/>
    </source>
</evidence>
<organism evidence="2 3">
    <name type="scientific">Marinagarivorans cellulosilyticus</name>
    <dbReference type="NCBI Taxonomy" id="2721545"/>
    <lineage>
        <taxon>Bacteria</taxon>
        <taxon>Pseudomonadati</taxon>
        <taxon>Pseudomonadota</taxon>
        <taxon>Gammaproteobacteria</taxon>
        <taxon>Cellvibrionales</taxon>
        <taxon>Cellvibrionaceae</taxon>
        <taxon>Marinagarivorans</taxon>
    </lineage>
</organism>
<dbReference type="KEGG" id="marq:MARGE09_P1209"/>
<dbReference type="InterPro" id="IPR052018">
    <property type="entry name" value="PHP_domain"/>
</dbReference>
<evidence type="ECO:0008006" key="4">
    <source>
        <dbReference type="Google" id="ProtNLM"/>
    </source>
</evidence>
<protein>
    <recommendedName>
        <fullName evidence="4">Phosphoesterase</fullName>
    </recommendedName>
</protein>
<dbReference type="AlphaFoldDB" id="A0AAN2BJJ5"/>
<dbReference type="Gene3D" id="3.20.20.140">
    <property type="entry name" value="Metal-dependent hydrolases"/>
    <property type="match status" value="1"/>
</dbReference>
<dbReference type="PANTHER" id="PTHR42924:SF11">
    <property type="entry name" value="POLYMERASE_HISTIDINOL PHOSPHATASE N-TERMINAL DOMAIN-CONTAINING PROTEIN"/>
    <property type="match status" value="1"/>
</dbReference>
<dbReference type="SUPFAM" id="SSF89550">
    <property type="entry name" value="PHP domain-like"/>
    <property type="match status" value="1"/>
</dbReference>
<accession>A0AAN2BJJ5</accession>
<feature type="chain" id="PRO_5042822881" description="Phosphoesterase" evidence="1">
    <location>
        <begin position="18"/>
        <end position="496"/>
    </location>
</feature>
<dbReference type="PANTHER" id="PTHR42924">
    <property type="entry name" value="EXONUCLEASE"/>
    <property type="match status" value="1"/>
</dbReference>
<reference evidence="2 3" key="1">
    <citation type="journal article" date="2022" name="IScience">
        <title>An ultrasensitive nanofiber-based assay for enzymatic hydrolysis and deep-sea microbial degradation of cellulose.</title>
        <authorList>
            <person name="Tsudome M."/>
            <person name="Tachioka M."/>
            <person name="Miyazaki M."/>
            <person name="Uchimura K."/>
            <person name="Tsuda M."/>
            <person name="Takaki Y."/>
            <person name="Deguchi S."/>
        </authorList>
    </citation>
    <scope>NUCLEOTIDE SEQUENCE [LARGE SCALE GENOMIC DNA]</scope>
    <source>
        <strain evidence="2 3">GE09</strain>
    </source>
</reference>
<dbReference type="RefSeq" id="WP_236986487.1">
    <property type="nucleotide sequence ID" value="NZ_AP023086.1"/>
</dbReference>
<dbReference type="EMBL" id="AP023086">
    <property type="protein sequence ID" value="BCD97009.1"/>
    <property type="molecule type" value="Genomic_DNA"/>
</dbReference>
<gene>
    <name evidence="2" type="ORF">MARGE09_P1209</name>
</gene>
<dbReference type="GO" id="GO:0004534">
    <property type="term" value="F:5'-3' RNA exonuclease activity"/>
    <property type="evidence" value="ECO:0007669"/>
    <property type="project" value="TreeGrafter"/>
</dbReference>
<evidence type="ECO:0000256" key="1">
    <source>
        <dbReference type="SAM" id="SignalP"/>
    </source>
</evidence>
<feature type="signal peptide" evidence="1">
    <location>
        <begin position="1"/>
        <end position="17"/>
    </location>
</feature>
<dbReference type="PROSITE" id="PS51257">
    <property type="entry name" value="PROKAR_LIPOPROTEIN"/>
    <property type="match status" value="1"/>
</dbReference>
<proteinExistence type="predicted"/>
<dbReference type="InterPro" id="IPR016195">
    <property type="entry name" value="Pol/histidinol_Pase-like"/>
</dbReference>
<dbReference type="GO" id="GO:0035312">
    <property type="term" value="F:5'-3' DNA exonuclease activity"/>
    <property type="evidence" value="ECO:0007669"/>
    <property type="project" value="TreeGrafter"/>
</dbReference>
<evidence type="ECO:0000313" key="2">
    <source>
        <dbReference type="EMBL" id="BCD97009.1"/>
    </source>
</evidence>
<keyword evidence="3" id="KW-1185">Reference proteome</keyword>